<name>A0A7D6GQX1_9ACTN</name>
<dbReference type="SUPFAM" id="SSF46785">
    <property type="entry name" value="Winged helix' DNA-binding domain"/>
    <property type="match status" value="1"/>
</dbReference>
<dbReference type="Pfam" id="PF25583">
    <property type="entry name" value="WCX"/>
    <property type="match status" value="1"/>
</dbReference>
<gene>
    <name evidence="5" type="ORF">HZU44_12315</name>
</gene>
<dbReference type="InterPro" id="IPR026881">
    <property type="entry name" value="WYL_dom"/>
</dbReference>
<dbReference type="PANTHER" id="PTHR34580:SF3">
    <property type="entry name" value="PROTEIN PAFB"/>
    <property type="match status" value="1"/>
</dbReference>
<accession>A0A7D6GQX1</accession>
<proteinExistence type="predicted"/>
<keyword evidence="3" id="KW-0804">Transcription</keyword>
<keyword evidence="2" id="KW-0238">DNA-binding</keyword>
<evidence type="ECO:0000256" key="1">
    <source>
        <dbReference type="ARBA" id="ARBA00023015"/>
    </source>
</evidence>
<dbReference type="InterPro" id="IPR051534">
    <property type="entry name" value="CBASS_pafABC_assoc_protein"/>
</dbReference>
<dbReference type="SMART" id="SM00420">
    <property type="entry name" value="HTH_DEOR"/>
    <property type="match status" value="1"/>
</dbReference>
<dbReference type="PROSITE" id="PS00894">
    <property type="entry name" value="HTH_DEOR_1"/>
    <property type="match status" value="1"/>
</dbReference>
<evidence type="ECO:0000256" key="3">
    <source>
        <dbReference type="ARBA" id="ARBA00023163"/>
    </source>
</evidence>
<dbReference type="InterPro" id="IPR057727">
    <property type="entry name" value="WCX_dom"/>
</dbReference>
<dbReference type="InterPro" id="IPR001034">
    <property type="entry name" value="DeoR_HTH"/>
</dbReference>
<dbReference type="InterPro" id="IPR018356">
    <property type="entry name" value="Tscrpt_reg_HTH_DeoR_CS"/>
</dbReference>
<dbReference type="Pfam" id="PF13280">
    <property type="entry name" value="WYL"/>
    <property type="match status" value="1"/>
</dbReference>
<evidence type="ECO:0000256" key="2">
    <source>
        <dbReference type="ARBA" id="ARBA00023125"/>
    </source>
</evidence>
<protein>
    <submittedName>
        <fullName evidence="5">YafY family transcriptional regulator</fullName>
    </submittedName>
</protein>
<dbReference type="InterPro" id="IPR036388">
    <property type="entry name" value="WH-like_DNA-bd_sf"/>
</dbReference>
<dbReference type="InterPro" id="IPR036390">
    <property type="entry name" value="WH_DNA-bd_sf"/>
</dbReference>
<keyword evidence="1" id="KW-0805">Transcription regulation</keyword>
<dbReference type="InterPro" id="IPR013196">
    <property type="entry name" value="HTH_11"/>
</dbReference>
<dbReference type="PROSITE" id="PS51000">
    <property type="entry name" value="HTH_DEOR_2"/>
    <property type="match status" value="1"/>
</dbReference>
<organism evidence="5">
    <name type="scientific">Micromonospora carbonacea</name>
    <dbReference type="NCBI Taxonomy" id="47853"/>
    <lineage>
        <taxon>Bacteria</taxon>
        <taxon>Bacillati</taxon>
        <taxon>Actinomycetota</taxon>
        <taxon>Actinomycetes</taxon>
        <taxon>Micromonosporales</taxon>
        <taxon>Micromonosporaceae</taxon>
        <taxon>Micromonospora</taxon>
    </lineage>
</organism>
<feature type="domain" description="HTH deoR-type" evidence="4">
    <location>
        <begin position="4"/>
        <end position="59"/>
    </location>
</feature>
<dbReference type="GO" id="GO:0003677">
    <property type="term" value="F:DNA binding"/>
    <property type="evidence" value="ECO:0007669"/>
    <property type="project" value="UniProtKB-KW"/>
</dbReference>
<dbReference type="Gene3D" id="1.10.10.10">
    <property type="entry name" value="Winged helix-like DNA-binding domain superfamily/Winged helix DNA-binding domain"/>
    <property type="match status" value="1"/>
</dbReference>
<reference evidence="5" key="1">
    <citation type="submission" date="2020-08" db="EMBL/GenBank/DDBJ databases">
        <title>A bifunctional nitrone conjugated secondary metabolite targeting the ribosome.</title>
        <authorList>
            <person name="Limbrick E.M."/>
            <person name="Graf M."/>
            <person name="Derewacz D.K."/>
            <person name="Nguyen F."/>
            <person name="Spraggins J.M."/>
            <person name="Wieland M."/>
            <person name="Ynigez-Gutierrez A.E."/>
            <person name="Reisman B.J."/>
            <person name="Zinshteyn B."/>
            <person name="McCulloch K."/>
            <person name="Iverson T.M."/>
            <person name="Green R."/>
            <person name="Wilson D.N."/>
            <person name="Bachmann B.O."/>
        </authorList>
    </citation>
    <scope>NUCLEOTIDE SEQUENCE</scope>
    <source>
        <strain evidence="5">Africana</strain>
    </source>
</reference>
<evidence type="ECO:0000259" key="4">
    <source>
        <dbReference type="PROSITE" id="PS51000"/>
    </source>
</evidence>
<dbReference type="AlphaFoldDB" id="A0A7D6GQX1"/>
<dbReference type="Pfam" id="PF08279">
    <property type="entry name" value="HTH_11"/>
    <property type="match status" value="1"/>
</dbReference>
<dbReference type="EMBL" id="CP058905">
    <property type="protein sequence ID" value="QLK00711.1"/>
    <property type="molecule type" value="Genomic_DNA"/>
</dbReference>
<dbReference type="PROSITE" id="PS52050">
    <property type="entry name" value="WYL"/>
    <property type="match status" value="1"/>
</dbReference>
<dbReference type="PANTHER" id="PTHR34580">
    <property type="match status" value="1"/>
</dbReference>
<evidence type="ECO:0000313" key="5">
    <source>
        <dbReference type="EMBL" id="QLK00711.1"/>
    </source>
</evidence>
<dbReference type="GO" id="GO:0003700">
    <property type="term" value="F:DNA-binding transcription factor activity"/>
    <property type="evidence" value="ECO:0007669"/>
    <property type="project" value="InterPro"/>
</dbReference>
<sequence>MVRSSARLLQLLSLLQSRRHRSGTELADRLGVTVRTVRRDVDRLRELGYPVHASQGRAGYRLGAGAVLPPLLLDDDEAVAVAIGLRTAAASAVTGIDETALRAMSKLEQVLPARLRHQVAAVQHATVRAGHPGPTVGPDVLATISTACYRRERLRFDYTDHHGGRSNRLVEPHTLVSFARHWYLLAWDTGRGDWRCFRVDRLRPWTPTGPRFARREPPGGDAAAYLARQLSFGPWAVQASVTMHAPAAVVTERLWPGMGTVEAVDATSCLLHLGAGTPGDLAWMVAVIGVDFTVAGPPELVDAVRGLGDRCRRAVPGGDVDDGVGRPCSSLAAGHGAAQSR</sequence>